<keyword evidence="7 8" id="KW-0472">Membrane</keyword>
<dbReference type="AlphaFoldDB" id="A0A2A2F7I9"/>
<dbReference type="Gene3D" id="3.30.70.1320">
    <property type="entry name" value="Multidrug efflux transporter AcrB pore domain like"/>
    <property type="match status" value="1"/>
</dbReference>
<organism evidence="9 10">
    <name type="scientific">Halovibrio salipaludis</name>
    <dbReference type="NCBI Taxonomy" id="2032626"/>
    <lineage>
        <taxon>Bacteria</taxon>
        <taxon>Pseudomonadati</taxon>
        <taxon>Pseudomonadota</taxon>
        <taxon>Gammaproteobacteria</taxon>
        <taxon>Oceanospirillales</taxon>
        <taxon>Halomonadaceae</taxon>
        <taxon>Halovibrio</taxon>
    </lineage>
</organism>
<keyword evidence="6 8" id="KW-1133">Transmembrane helix</keyword>
<evidence type="ECO:0000256" key="1">
    <source>
        <dbReference type="ARBA" id="ARBA00004651"/>
    </source>
</evidence>
<evidence type="ECO:0000256" key="2">
    <source>
        <dbReference type="ARBA" id="ARBA00010942"/>
    </source>
</evidence>
<comment type="similarity">
    <text evidence="2">Belongs to the resistance-nodulation-cell division (RND) (TC 2.A.6) family.</text>
</comment>
<dbReference type="OrthoDB" id="9758757at2"/>
<comment type="caution">
    <text evidence="9">The sequence shown here is derived from an EMBL/GenBank/DDBJ whole genome shotgun (WGS) entry which is preliminary data.</text>
</comment>
<feature type="transmembrane region" description="Helical" evidence="8">
    <location>
        <begin position="898"/>
        <end position="918"/>
    </location>
</feature>
<dbReference type="SUPFAM" id="SSF82714">
    <property type="entry name" value="Multidrug efflux transporter AcrB TolC docking domain, DN and DC subdomains"/>
    <property type="match status" value="2"/>
</dbReference>
<reference evidence="9 10" key="1">
    <citation type="submission" date="2017-08" db="EMBL/GenBank/DDBJ databases">
        <title>Halovibrio sewagensis sp. nov., isolated from wastewater of high salinity.</title>
        <authorList>
            <person name="Dong X."/>
            <person name="Zhang G."/>
        </authorList>
    </citation>
    <scope>NUCLEOTIDE SEQUENCE [LARGE SCALE GENOMIC DNA]</scope>
    <source>
        <strain evidence="9 10">YL5-2</strain>
    </source>
</reference>
<keyword evidence="5 8" id="KW-0812">Transmembrane</keyword>
<evidence type="ECO:0000313" key="10">
    <source>
        <dbReference type="Proteomes" id="UP000218896"/>
    </source>
</evidence>
<feature type="transmembrane region" description="Helical" evidence="8">
    <location>
        <begin position="364"/>
        <end position="384"/>
    </location>
</feature>
<dbReference type="InterPro" id="IPR004763">
    <property type="entry name" value="CusA-like"/>
</dbReference>
<evidence type="ECO:0000313" key="9">
    <source>
        <dbReference type="EMBL" id="PAU80694.1"/>
    </source>
</evidence>
<feature type="transmembrane region" description="Helical" evidence="8">
    <location>
        <begin position="872"/>
        <end position="891"/>
    </location>
</feature>
<feature type="transmembrane region" description="Helical" evidence="8">
    <location>
        <begin position="970"/>
        <end position="989"/>
    </location>
</feature>
<dbReference type="InterPro" id="IPR001036">
    <property type="entry name" value="Acrflvin-R"/>
</dbReference>
<dbReference type="GO" id="GO:0005886">
    <property type="term" value="C:plasma membrane"/>
    <property type="evidence" value="ECO:0007669"/>
    <property type="project" value="UniProtKB-SubCell"/>
</dbReference>
<dbReference type="InterPro" id="IPR027463">
    <property type="entry name" value="AcrB_DN_DC_subdom"/>
</dbReference>
<feature type="transmembrane region" description="Helical" evidence="8">
    <location>
        <begin position="470"/>
        <end position="492"/>
    </location>
</feature>
<feature type="transmembrane region" description="Helical" evidence="8">
    <location>
        <begin position="924"/>
        <end position="949"/>
    </location>
</feature>
<name>A0A2A2F7I9_9GAMM</name>
<dbReference type="Pfam" id="PF00873">
    <property type="entry name" value="ACR_tran"/>
    <property type="match status" value="1"/>
</dbReference>
<dbReference type="PANTHER" id="PTHR32063">
    <property type="match status" value="1"/>
</dbReference>
<dbReference type="SUPFAM" id="SSF82693">
    <property type="entry name" value="Multidrug efflux transporter AcrB pore domain, PN1, PN2, PC1 and PC2 subdomains"/>
    <property type="match status" value="3"/>
</dbReference>
<dbReference type="GO" id="GO:0042910">
    <property type="term" value="F:xenobiotic transmembrane transporter activity"/>
    <property type="evidence" value="ECO:0007669"/>
    <property type="project" value="TreeGrafter"/>
</dbReference>
<gene>
    <name evidence="9" type="ORF">CK501_09785</name>
</gene>
<dbReference type="RefSeq" id="WP_095617526.1">
    <property type="nucleotide sequence ID" value="NZ_NSKD01000003.1"/>
</dbReference>
<dbReference type="Gene3D" id="3.30.70.1440">
    <property type="entry name" value="Multidrug efflux transporter AcrB pore domain"/>
    <property type="match status" value="1"/>
</dbReference>
<feature type="transmembrane region" description="Helical" evidence="8">
    <location>
        <begin position="338"/>
        <end position="357"/>
    </location>
</feature>
<feature type="transmembrane region" description="Helical" evidence="8">
    <location>
        <begin position="12"/>
        <end position="31"/>
    </location>
</feature>
<proteinExistence type="inferred from homology"/>
<feature type="transmembrane region" description="Helical" evidence="8">
    <location>
        <begin position="534"/>
        <end position="554"/>
    </location>
</feature>
<dbReference type="Gene3D" id="3.30.70.1430">
    <property type="entry name" value="Multidrug efflux transporter AcrB pore domain"/>
    <property type="match status" value="2"/>
</dbReference>
<dbReference type="GO" id="GO:0008324">
    <property type="term" value="F:monoatomic cation transmembrane transporter activity"/>
    <property type="evidence" value="ECO:0007669"/>
    <property type="project" value="InterPro"/>
</dbReference>
<feature type="transmembrane region" description="Helical" evidence="8">
    <location>
        <begin position="438"/>
        <end position="458"/>
    </location>
</feature>
<comment type="subcellular location">
    <subcellularLocation>
        <location evidence="1">Cell membrane</location>
        <topology evidence="1">Multi-pass membrane protein</topology>
    </subcellularLocation>
</comment>
<feature type="transmembrane region" description="Helical" evidence="8">
    <location>
        <begin position="390"/>
        <end position="411"/>
    </location>
</feature>
<dbReference type="EMBL" id="NSKD01000003">
    <property type="protein sequence ID" value="PAU80694.1"/>
    <property type="molecule type" value="Genomic_DNA"/>
</dbReference>
<sequence>MIERFIDLALRNRLLMVVFALMLLGGGIWSWERLGVEAVPDVSPKLVQVFTPTAGLAPTEVEKYVTYPVERAMTGLPNVREIRSVSNFGLSVVSIYFEDETDIYFARQVVGERLPKAKEAIPDGFGSPQMGPIATGQGLVLYYYLDAPRDEYNLTELRTIQDWVVKPQMETVKGVTEVLGIGGFQKQFQVNANANALQRYDLTLKDVIERVESNNLNVGAQYLEKNGEQFVIRSEGLAQSIEDLESITVKTHEGNPVHLRDVATIEIGGKVRQGMQTLNGEQEVVSGMVVKLYGTNTSGVIERVEKRLEKIQKSLPEGVRIVPYYEQKTLVQNSVDTVTNALLQGIGLVVAVLLVFMGGIRPSVVVATAIPFSVLFAVVGMYYFDISANLMSLGGLAIAIGLMVDGTIVMVENIDRHLRESSPEEPRIHVVGRACREVAQPILFAIAIIVIVFIPLFTLTGVEGKTFRPLAYTVALAMFGSLIYALFQTPVLSDLLMRRPRADKGDGESKESPLVRWILVPYLPMVRFFVRKRFAAVTLALVLLAAGAAIFPQLGSEFRPKLNEGDLIVNLTLAPSISLSEAKRQTMLAEKRILSVPGVKKTVSRIGRGEVGAHADPINSVHSLVVLEDRSQWSQYGYESQADIEEAIRKKLKGMPGIMTNMTQPIQLSVDELVGGVKSELAIKLYGDDLGILKDKADRIASVVREVPGAADVQAEQVTGAPQLRIRPDREALGRYGIDLQTVQHVIRNAVGGTTAGQVYDGVRRFDIYVRYQEQFRDDAESIGNILVEAPGGQEVPLSQLATIESIEGPRQISREDAQRYITVQANVVNRDMGGFVEAAKKQIDQQVEIPSGYRLDWGGQFELQQKANARFAVVIPITLALICLLLYMSFGSIRNTALILLNIPLALVGGIAALWLGGLNLSVPASVGFIALFGIALENGMVLVTYLNQLVRSGVPVDEASIRGAKLRVRPVLMTAVTSSLGLFPLLFATGTGSEVQRPLAAVVVGGLVTSTVLTLLVLPALYKWFSARVEVDEG</sequence>
<evidence type="ECO:0000256" key="3">
    <source>
        <dbReference type="ARBA" id="ARBA00022448"/>
    </source>
</evidence>
<dbReference type="SUPFAM" id="SSF82866">
    <property type="entry name" value="Multidrug efflux transporter AcrB transmembrane domain"/>
    <property type="match status" value="2"/>
</dbReference>
<evidence type="ECO:0000256" key="5">
    <source>
        <dbReference type="ARBA" id="ARBA00022692"/>
    </source>
</evidence>
<accession>A0A2A2F7I9</accession>
<keyword evidence="4" id="KW-1003">Cell membrane</keyword>
<dbReference type="PANTHER" id="PTHR32063:SF24">
    <property type="entry name" value="CATION EFFLUX SYSTEM (ACRB_ACRD_ACRF FAMILY)"/>
    <property type="match status" value="1"/>
</dbReference>
<evidence type="ECO:0000256" key="7">
    <source>
        <dbReference type="ARBA" id="ARBA00023136"/>
    </source>
</evidence>
<dbReference type="PRINTS" id="PR00702">
    <property type="entry name" value="ACRIFLAVINRP"/>
</dbReference>
<evidence type="ECO:0000256" key="4">
    <source>
        <dbReference type="ARBA" id="ARBA00022475"/>
    </source>
</evidence>
<protein>
    <submittedName>
        <fullName evidence="9">CusA/CzcA family heavy metal efflux RND transporter</fullName>
    </submittedName>
</protein>
<dbReference type="Gene3D" id="3.30.2090.10">
    <property type="entry name" value="Multidrug efflux transporter AcrB TolC docking domain, DN and DC subdomains"/>
    <property type="match status" value="2"/>
</dbReference>
<keyword evidence="3" id="KW-0813">Transport</keyword>
<dbReference type="Proteomes" id="UP000218896">
    <property type="component" value="Unassembled WGS sequence"/>
</dbReference>
<dbReference type="NCBIfam" id="TIGR00914">
    <property type="entry name" value="2A0601"/>
    <property type="match status" value="1"/>
</dbReference>
<evidence type="ECO:0000256" key="8">
    <source>
        <dbReference type="SAM" id="Phobius"/>
    </source>
</evidence>
<dbReference type="Gene3D" id="1.20.1640.10">
    <property type="entry name" value="Multidrug efflux transporter AcrB transmembrane domain"/>
    <property type="match status" value="2"/>
</dbReference>
<keyword evidence="10" id="KW-1185">Reference proteome</keyword>
<feature type="transmembrane region" description="Helical" evidence="8">
    <location>
        <begin position="1001"/>
        <end position="1024"/>
    </location>
</feature>
<evidence type="ECO:0000256" key="6">
    <source>
        <dbReference type="ARBA" id="ARBA00022989"/>
    </source>
</evidence>